<reference evidence="1 2" key="1">
    <citation type="submission" date="2020-08" db="EMBL/GenBank/DDBJ databases">
        <title>Putative novel bacterial strains isolated from necrotic wheat leaf tissues caused by Xanthomonas translucens.</title>
        <authorList>
            <person name="Tambong J.T."/>
        </authorList>
    </citation>
    <scope>NUCLEOTIDE SEQUENCE [LARGE SCALE GENOMIC DNA]</scope>
    <source>
        <strain evidence="1 2">DOAB 1069</strain>
    </source>
</reference>
<proteinExistence type="predicted"/>
<evidence type="ECO:0000313" key="2">
    <source>
        <dbReference type="Proteomes" id="UP000651852"/>
    </source>
</evidence>
<sequence length="241" mass="27657">MFARQDLLESFDVVDEDSSGHLFFQYDFPKKTFRYCLKSYAHHYAVVGSENVDDRQFASAVLDQLPDFLSPVKPTLYSLQENSYGFTHAIAVPKEYHGHLKGDLRDKRDGLFLCVPIFKCEFSGRENEVEFKQWVRMLPIFEWNRDVFPKLNVYFDNPSTGAGTDEEGALFKFSTLVLEIENLNGVVSGFIEITNYKGDVIEVLSPAIDAYTLIRNRCDDEAETPLNFSELVKKIAEFSEL</sequence>
<dbReference type="Proteomes" id="UP000651852">
    <property type="component" value="Unassembled WGS sequence"/>
</dbReference>
<gene>
    <name evidence="1" type="ORF">H8S59_07110</name>
</gene>
<accession>A0ABR7AX78</accession>
<organism evidence="1 2">
    <name type="scientific">Pseudomonas folii</name>
    <dbReference type="NCBI Taxonomy" id="2762593"/>
    <lineage>
        <taxon>Bacteria</taxon>
        <taxon>Pseudomonadati</taxon>
        <taxon>Pseudomonadota</taxon>
        <taxon>Gammaproteobacteria</taxon>
        <taxon>Pseudomonadales</taxon>
        <taxon>Pseudomonadaceae</taxon>
        <taxon>Pseudomonas</taxon>
    </lineage>
</organism>
<name>A0ABR7AX78_9PSED</name>
<protein>
    <submittedName>
        <fullName evidence="1">Uncharacterized protein</fullName>
    </submittedName>
</protein>
<evidence type="ECO:0000313" key="1">
    <source>
        <dbReference type="EMBL" id="MBC3949532.1"/>
    </source>
</evidence>
<dbReference type="RefSeq" id="WP_187520951.1">
    <property type="nucleotide sequence ID" value="NZ_JACONW010000021.1"/>
</dbReference>
<dbReference type="EMBL" id="JACONW010000021">
    <property type="protein sequence ID" value="MBC3949532.1"/>
    <property type="molecule type" value="Genomic_DNA"/>
</dbReference>
<keyword evidence="2" id="KW-1185">Reference proteome</keyword>
<comment type="caution">
    <text evidence="1">The sequence shown here is derived from an EMBL/GenBank/DDBJ whole genome shotgun (WGS) entry which is preliminary data.</text>
</comment>